<keyword evidence="1" id="KW-1133">Transmembrane helix</keyword>
<keyword evidence="1" id="KW-0472">Membrane</keyword>
<accession>A0ABQ8FP81</accession>
<sequence>PEVVAVPYMVARLKLLSFVFSTLYPYGRADFAKLRDRNVDYAGYLEHLIKYKDGRFARYPR</sequence>
<comment type="caution">
    <text evidence="2">The sequence shown here is derived from an EMBL/GenBank/DDBJ whole genome shotgun (WGS) entry which is preliminary data.</text>
</comment>
<name>A0ABQ8FP81_9PEZI</name>
<evidence type="ECO:0000256" key="1">
    <source>
        <dbReference type="SAM" id="Phobius"/>
    </source>
</evidence>
<gene>
    <name evidence="2" type="ORF">B0J12DRAFT_587691</name>
</gene>
<dbReference type="EMBL" id="JAGTJR010000158">
    <property type="protein sequence ID" value="KAH7000844.1"/>
    <property type="molecule type" value="Genomic_DNA"/>
</dbReference>
<organism evidence="2 3">
    <name type="scientific">Macrophomina phaseolina</name>
    <dbReference type="NCBI Taxonomy" id="35725"/>
    <lineage>
        <taxon>Eukaryota</taxon>
        <taxon>Fungi</taxon>
        <taxon>Dikarya</taxon>
        <taxon>Ascomycota</taxon>
        <taxon>Pezizomycotina</taxon>
        <taxon>Dothideomycetes</taxon>
        <taxon>Dothideomycetes incertae sedis</taxon>
        <taxon>Botryosphaeriales</taxon>
        <taxon>Botryosphaeriaceae</taxon>
        <taxon>Macrophomina</taxon>
    </lineage>
</organism>
<keyword evidence="3" id="KW-1185">Reference proteome</keyword>
<evidence type="ECO:0000313" key="3">
    <source>
        <dbReference type="Proteomes" id="UP000774617"/>
    </source>
</evidence>
<keyword evidence="1" id="KW-0812">Transmembrane</keyword>
<evidence type="ECO:0000313" key="2">
    <source>
        <dbReference type="EMBL" id="KAH7000844.1"/>
    </source>
</evidence>
<feature type="non-terminal residue" evidence="2">
    <location>
        <position position="1"/>
    </location>
</feature>
<protein>
    <submittedName>
        <fullName evidence="2">Uncharacterized protein</fullName>
    </submittedName>
</protein>
<feature type="transmembrane region" description="Helical" evidence="1">
    <location>
        <begin position="6"/>
        <end position="27"/>
    </location>
</feature>
<reference evidence="2 3" key="1">
    <citation type="journal article" date="2021" name="Nat. Commun.">
        <title>Genetic determinants of endophytism in the Arabidopsis root mycobiome.</title>
        <authorList>
            <person name="Mesny F."/>
            <person name="Miyauchi S."/>
            <person name="Thiergart T."/>
            <person name="Pickel B."/>
            <person name="Atanasova L."/>
            <person name="Karlsson M."/>
            <person name="Huettel B."/>
            <person name="Barry K.W."/>
            <person name="Haridas S."/>
            <person name="Chen C."/>
            <person name="Bauer D."/>
            <person name="Andreopoulos W."/>
            <person name="Pangilinan J."/>
            <person name="LaButti K."/>
            <person name="Riley R."/>
            <person name="Lipzen A."/>
            <person name="Clum A."/>
            <person name="Drula E."/>
            <person name="Henrissat B."/>
            <person name="Kohler A."/>
            <person name="Grigoriev I.V."/>
            <person name="Martin F.M."/>
            <person name="Hacquard S."/>
        </authorList>
    </citation>
    <scope>NUCLEOTIDE SEQUENCE [LARGE SCALE GENOMIC DNA]</scope>
    <source>
        <strain evidence="2 3">MPI-SDFR-AT-0080</strain>
    </source>
</reference>
<dbReference type="Proteomes" id="UP000774617">
    <property type="component" value="Unassembled WGS sequence"/>
</dbReference>
<proteinExistence type="predicted"/>